<sequence length="142" mass="16157">MQHTEKYQIHQAALESDYESALKLINLKVDLNKLDSDGHTALHWAVFRGDVNFVKILLEAGANPNVISADGVTPKWRAKDFGLTEIDKILEGYGGKILTNEAFDRTSFTVFNNAIGQHLPKEDIAKNEFKLSVEKKKWWKSW</sequence>
<reference evidence="5 6" key="1">
    <citation type="submission" date="2017-11" db="EMBL/GenBank/DDBJ databases">
        <title>Infants hospitalized years apart are colonized by the same room-sourced microbial strains.</title>
        <authorList>
            <person name="Brooks B."/>
            <person name="Olm M.R."/>
            <person name="Firek B.A."/>
            <person name="Baker R."/>
            <person name="Thomas B.C."/>
            <person name="Morowitz M.J."/>
            <person name="Banfield J.F."/>
        </authorList>
    </citation>
    <scope>NUCLEOTIDE SEQUENCE [LARGE SCALE GENOMIC DNA]</scope>
    <source>
        <strain evidence="5">S2_009_000_R2_76</strain>
    </source>
</reference>
<evidence type="ECO:0000256" key="1">
    <source>
        <dbReference type="ARBA" id="ARBA00022737"/>
    </source>
</evidence>
<proteinExistence type="predicted"/>
<evidence type="ECO:0000256" key="3">
    <source>
        <dbReference type="PROSITE-ProRule" id="PRU00023"/>
    </source>
</evidence>
<keyword evidence="1" id="KW-0677">Repeat</keyword>
<dbReference type="Gene3D" id="1.25.40.20">
    <property type="entry name" value="Ankyrin repeat-containing domain"/>
    <property type="match status" value="1"/>
</dbReference>
<feature type="repeat" description="ANK" evidence="3">
    <location>
        <begin position="37"/>
        <end position="69"/>
    </location>
</feature>
<dbReference type="SMART" id="SM00248">
    <property type="entry name" value="ANK"/>
    <property type="match status" value="2"/>
</dbReference>
<keyword evidence="2 3" id="KW-0040">ANK repeat</keyword>
<evidence type="ECO:0000313" key="6">
    <source>
        <dbReference type="Proteomes" id="UP000249645"/>
    </source>
</evidence>
<dbReference type="Pfam" id="PF12796">
    <property type="entry name" value="Ank_2"/>
    <property type="match status" value="1"/>
</dbReference>
<protein>
    <recommendedName>
        <fullName evidence="4">Peptidase A2 domain-containing protein</fullName>
    </recommendedName>
</protein>
<dbReference type="PANTHER" id="PTHR24171">
    <property type="entry name" value="ANKYRIN REPEAT DOMAIN-CONTAINING PROTEIN 39-RELATED"/>
    <property type="match status" value="1"/>
</dbReference>
<dbReference type="PROSITE" id="PS50297">
    <property type="entry name" value="ANK_REP_REGION"/>
    <property type="match status" value="1"/>
</dbReference>
<dbReference type="InterPro" id="IPR036770">
    <property type="entry name" value="Ankyrin_rpt-contain_sf"/>
</dbReference>
<evidence type="ECO:0000313" key="5">
    <source>
        <dbReference type="EMBL" id="PZP50348.1"/>
    </source>
</evidence>
<feature type="domain" description="Peptidase A2" evidence="4">
    <location>
        <begin position="54"/>
        <end position="95"/>
    </location>
</feature>
<dbReference type="Proteomes" id="UP000249645">
    <property type="component" value="Unassembled WGS sequence"/>
</dbReference>
<evidence type="ECO:0000259" key="4">
    <source>
        <dbReference type="PROSITE" id="PS50175"/>
    </source>
</evidence>
<accession>A0A2W5F4M4</accession>
<name>A0A2W5F4M4_9SPHI</name>
<evidence type="ECO:0000256" key="2">
    <source>
        <dbReference type="ARBA" id="ARBA00023043"/>
    </source>
</evidence>
<organism evidence="5 6">
    <name type="scientific">Pseudopedobacter saltans</name>
    <dbReference type="NCBI Taxonomy" id="151895"/>
    <lineage>
        <taxon>Bacteria</taxon>
        <taxon>Pseudomonadati</taxon>
        <taxon>Bacteroidota</taxon>
        <taxon>Sphingobacteriia</taxon>
        <taxon>Sphingobacteriales</taxon>
        <taxon>Sphingobacteriaceae</taxon>
        <taxon>Pseudopedobacter</taxon>
    </lineage>
</organism>
<dbReference type="AlphaFoldDB" id="A0A2W5F4M4"/>
<dbReference type="InterPro" id="IPR001995">
    <property type="entry name" value="Peptidase_A2_cat"/>
</dbReference>
<dbReference type="GO" id="GO:0006508">
    <property type="term" value="P:proteolysis"/>
    <property type="evidence" value="ECO:0007669"/>
    <property type="project" value="InterPro"/>
</dbReference>
<dbReference type="InterPro" id="IPR002110">
    <property type="entry name" value="Ankyrin_rpt"/>
</dbReference>
<dbReference type="PROSITE" id="PS50175">
    <property type="entry name" value="ASP_PROT_RETROV"/>
    <property type="match status" value="1"/>
</dbReference>
<gene>
    <name evidence="5" type="ORF">DI598_05765</name>
</gene>
<dbReference type="SUPFAM" id="SSF48403">
    <property type="entry name" value="Ankyrin repeat"/>
    <property type="match status" value="1"/>
</dbReference>
<dbReference type="GO" id="GO:0004190">
    <property type="term" value="F:aspartic-type endopeptidase activity"/>
    <property type="evidence" value="ECO:0007669"/>
    <property type="project" value="InterPro"/>
</dbReference>
<dbReference type="EMBL" id="QFOI01000071">
    <property type="protein sequence ID" value="PZP50348.1"/>
    <property type="molecule type" value="Genomic_DNA"/>
</dbReference>
<dbReference type="PROSITE" id="PS50088">
    <property type="entry name" value="ANK_REPEAT"/>
    <property type="match status" value="1"/>
</dbReference>
<comment type="caution">
    <text evidence="5">The sequence shown here is derived from an EMBL/GenBank/DDBJ whole genome shotgun (WGS) entry which is preliminary data.</text>
</comment>